<reference evidence="1 2" key="1">
    <citation type="journal article" date="2018" name="Nat. Biotechnol.">
        <title>A standardized bacterial taxonomy based on genome phylogeny substantially revises the tree of life.</title>
        <authorList>
            <person name="Parks D.H."/>
            <person name="Chuvochina M."/>
            <person name="Waite D.W."/>
            <person name="Rinke C."/>
            <person name="Skarshewski A."/>
            <person name="Chaumeil P.A."/>
            <person name="Hugenholtz P."/>
        </authorList>
    </citation>
    <scope>NUCLEOTIDE SEQUENCE [LARGE SCALE GENOMIC DNA]</scope>
    <source>
        <strain evidence="1">UBA8733</strain>
    </source>
</reference>
<accession>A0A3B9GVY4</accession>
<gene>
    <name evidence="1" type="ORF">DCG58_05610</name>
</gene>
<proteinExistence type="predicted"/>
<dbReference type="EMBL" id="DMAN01000120">
    <property type="protein sequence ID" value="HAE26617.1"/>
    <property type="molecule type" value="Genomic_DNA"/>
</dbReference>
<dbReference type="PROSITE" id="PS51257">
    <property type="entry name" value="PROKAR_LIPOPROTEIN"/>
    <property type="match status" value="1"/>
</dbReference>
<dbReference type="RefSeq" id="WP_272987663.1">
    <property type="nucleotide sequence ID" value="NZ_CALCOC010000254.1"/>
</dbReference>
<dbReference type="AlphaFoldDB" id="A0A3B9GVY4"/>
<sequence>MDFIRIGTISIAVALLLSGCERSSKGKELDAIEAYHICIGDLRLTIPSEEAIQFGADGLWLLNQRNSELTVDTFGWTSKHEFAVQAPDGSELVGSFFMEAVEGEGERGRQEETAAQRAERLANSSAQQIGEFLGKPAYFTVSELVLPGGDHKIRKMTMFRKITDRVDMSMRLDSRKITRDRVPEFLAGLEDALTRWSSGQVLNEPDGNHSCPTTLN</sequence>
<dbReference type="Proteomes" id="UP000259610">
    <property type="component" value="Unassembled WGS sequence"/>
</dbReference>
<protein>
    <recommendedName>
        <fullName evidence="3">Lipoprotein</fullName>
    </recommendedName>
</protein>
<evidence type="ECO:0000313" key="1">
    <source>
        <dbReference type="EMBL" id="HAE26617.1"/>
    </source>
</evidence>
<evidence type="ECO:0000313" key="2">
    <source>
        <dbReference type="Proteomes" id="UP000259610"/>
    </source>
</evidence>
<name>A0A3B9GVY4_9PROT</name>
<evidence type="ECO:0008006" key="3">
    <source>
        <dbReference type="Google" id="ProtNLM"/>
    </source>
</evidence>
<comment type="caution">
    <text evidence="1">The sequence shown here is derived from an EMBL/GenBank/DDBJ whole genome shotgun (WGS) entry which is preliminary data.</text>
</comment>
<organism evidence="1 2">
    <name type="scientific">Hyphomonas adhaerens</name>
    <dbReference type="NCBI Taxonomy" id="81029"/>
    <lineage>
        <taxon>Bacteria</taxon>
        <taxon>Pseudomonadati</taxon>
        <taxon>Pseudomonadota</taxon>
        <taxon>Alphaproteobacteria</taxon>
        <taxon>Hyphomonadales</taxon>
        <taxon>Hyphomonadaceae</taxon>
        <taxon>Hyphomonas</taxon>
    </lineage>
</organism>